<sequence length="318" mass="33364">MSLMSILTLVISSTLVYSAPLIFTSIGGTFSERGGVVNVGLEGIMGIGAFAAVVFNLTFADQFGALTPWLGLLAGAIIGLLFSLLHAVATVTLRADHIISGTVINLMAPALGVFLIKVIYGKGQTEPISRDFGYTSLPLLKDIPVIGDLFFAKTSGPAWLAIIIAVLSWYLIFKTKFGLRLRSVGENPQAADTLGLNVARLRYAGVMLSGILGGIGGAVVAQSISLNYSAGTIVGQGFVAMAAMIFGRWNPLGAMAASLFFGLSQSLAVVGAQLPVIQNIPSIYLQIAPYVLTIVVLVFFFGKTRAPKADGVNYIKAT</sequence>
<feature type="transmembrane region" description="Helical" evidence="6">
    <location>
        <begin position="157"/>
        <end position="173"/>
    </location>
</feature>
<evidence type="ECO:0000256" key="5">
    <source>
        <dbReference type="ARBA" id="ARBA00023136"/>
    </source>
</evidence>
<evidence type="ECO:0000256" key="2">
    <source>
        <dbReference type="ARBA" id="ARBA00022475"/>
    </source>
</evidence>
<accession>A0A4R5N8Y1</accession>
<evidence type="ECO:0000256" key="1">
    <source>
        <dbReference type="ARBA" id="ARBA00004651"/>
    </source>
</evidence>
<dbReference type="PANTHER" id="PTHR43370">
    <property type="entry name" value="SUGAR ABC TRANSPORTER INTEGRAL MEMBRANE PROTEIN-RELATED"/>
    <property type="match status" value="1"/>
</dbReference>
<organism evidence="7 8">
    <name type="scientific">Leuconostoc fallax</name>
    <dbReference type="NCBI Taxonomy" id="1251"/>
    <lineage>
        <taxon>Bacteria</taxon>
        <taxon>Bacillati</taxon>
        <taxon>Bacillota</taxon>
        <taxon>Bacilli</taxon>
        <taxon>Lactobacillales</taxon>
        <taxon>Lactobacillaceae</taxon>
        <taxon>Leuconostoc</taxon>
    </lineage>
</organism>
<dbReference type="PANTHER" id="PTHR43370:SF1">
    <property type="entry name" value="GUANOSINE ABC TRANSPORTER PERMEASE PROTEIN NUPQ"/>
    <property type="match status" value="1"/>
</dbReference>
<gene>
    <name evidence="7" type="ORF">C5L23_000063</name>
</gene>
<name>A0A4R5N8Y1_9LACO</name>
<evidence type="ECO:0008006" key="9">
    <source>
        <dbReference type="Google" id="ProtNLM"/>
    </source>
</evidence>
<evidence type="ECO:0000256" key="6">
    <source>
        <dbReference type="SAM" id="Phobius"/>
    </source>
</evidence>
<evidence type="ECO:0000313" key="8">
    <source>
        <dbReference type="Proteomes" id="UP000295681"/>
    </source>
</evidence>
<evidence type="ECO:0000313" key="7">
    <source>
        <dbReference type="EMBL" id="TDG68461.1"/>
    </source>
</evidence>
<feature type="transmembrane region" description="Helical" evidence="6">
    <location>
        <begin position="34"/>
        <end position="57"/>
    </location>
</feature>
<evidence type="ECO:0000256" key="4">
    <source>
        <dbReference type="ARBA" id="ARBA00022989"/>
    </source>
</evidence>
<feature type="transmembrane region" description="Helical" evidence="6">
    <location>
        <begin position="259"/>
        <end position="277"/>
    </location>
</feature>
<dbReference type="GO" id="GO:0022857">
    <property type="term" value="F:transmembrane transporter activity"/>
    <property type="evidence" value="ECO:0007669"/>
    <property type="project" value="InterPro"/>
</dbReference>
<dbReference type="InterPro" id="IPR001851">
    <property type="entry name" value="ABC_transp_permease"/>
</dbReference>
<feature type="transmembrane region" description="Helical" evidence="6">
    <location>
        <begin position="98"/>
        <end position="120"/>
    </location>
</feature>
<keyword evidence="2" id="KW-1003">Cell membrane</keyword>
<comment type="caution">
    <text evidence="7">The sequence shown here is derived from an EMBL/GenBank/DDBJ whole genome shotgun (WGS) entry which is preliminary data.</text>
</comment>
<keyword evidence="5 6" id="KW-0472">Membrane</keyword>
<dbReference type="Proteomes" id="UP000295681">
    <property type="component" value="Unassembled WGS sequence"/>
</dbReference>
<keyword evidence="4 6" id="KW-1133">Transmembrane helix</keyword>
<reference evidence="7 8" key="1">
    <citation type="journal article" date="2019" name="Appl. Microbiol. Biotechnol.">
        <title>Uncovering carbohydrate metabolism through a genotype-phenotype association study of 56 lactic acid bacteria genomes.</title>
        <authorList>
            <person name="Buron-Moles G."/>
            <person name="Chailyan A."/>
            <person name="Dolejs I."/>
            <person name="Forster J."/>
            <person name="Miks M.H."/>
        </authorList>
    </citation>
    <scope>NUCLEOTIDE SEQUENCE [LARGE SCALE GENOMIC DNA]</scope>
    <source>
        <strain evidence="7 8">ATCC 700006</strain>
    </source>
</reference>
<dbReference type="RefSeq" id="WP_010006738.1">
    <property type="nucleotide sequence ID" value="NZ_JAGYGP010000003.1"/>
</dbReference>
<proteinExistence type="predicted"/>
<feature type="transmembrane region" description="Helical" evidence="6">
    <location>
        <begin position="69"/>
        <end position="92"/>
    </location>
</feature>
<keyword evidence="8" id="KW-1185">Reference proteome</keyword>
<dbReference type="EMBL" id="PUFI01000013">
    <property type="protein sequence ID" value="TDG68461.1"/>
    <property type="molecule type" value="Genomic_DNA"/>
</dbReference>
<evidence type="ECO:0000256" key="3">
    <source>
        <dbReference type="ARBA" id="ARBA00022692"/>
    </source>
</evidence>
<dbReference type="STRING" id="907931.GCA_000165675_01787"/>
<dbReference type="AlphaFoldDB" id="A0A4R5N8Y1"/>
<dbReference type="GO" id="GO:0005886">
    <property type="term" value="C:plasma membrane"/>
    <property type="evidence" value="ECO:0007669"/>
    <property type="project" value="UniProtKB-SubCell"/>
</dbReference>
<comment type="subcellular location">
    <subcellularLocation>
        <location evidence="1">Cell membrane</location>
        <topology evidence="1">Multi-pass membrane protein</topology>
    </subcellularLocation>
</comment>
<dbReference type="Pfam" id="PF02653">
    <property type="entry name" value="BPD_transp_2"/>
    <property type="match status" value="1"/>
</dbReference>
<feature type="transmembrane region" description="Helical" evidence="6">
    <location>
        <begin position="203"/>
        <end position="222"/>
    </location>
</feature>
<dbReference type="CDD" id="cd06580">
    <property type="entry name" value="TM_PBP1_transp_TpRbsC_like"/>
    <property type="match status" value="1"/>
</dbReference>
<feature type="transmembrane region" description="Helical" evidence="6">
    <location>
        <begin position="283"/>
        <end position="301"/>
    </location>
</feature>
<protein>
    <recommendedName>
        <fullName evidence="9">ABC transporter permease protein</fullName>
    </recommendedName>
</protein>
<feature type="transmembrane region" description="Helical" evidence="6">
    <location>
        <begin position="228"/>
        <end position="247"/>
    </location>
</feature>
<keyword evidence="3 6" id="KW-0812">Transmembrane</keyword>